<evidence type="ECO:0000313" key="7">
    <source>
        <dbReference type="EnsemblMetazoa" id="OVOC7402.1"/>
    </source>
</evidence>
<dbReference type="GO" id="GO:0060573">
    <property type="term" value="P:cell fate specification involved in pattern specification"/>
    <property type="evidence" value="ECO:0007669"/>
    <property type="project" value="EnsemblMetazoa"/>
</dbReference>
<dbReference type="PANTHER" id="PTHR11829:SF380">
    <property type="entry name" value="PROTEIN FORK HEAD"/>
    <property type="match status" value="1"/>
</dbReference>
<proteinExistence type="predicted"/>
<evidence type="ECO:0000259" key="6">
    <source>
        <dbReference type="PROSITE" id="PS50039"/>
    </source>
</evidence>
<dbReference type="SMART" id="SM00339">
    <property type="entry name" value="FH"/>
    <property type="match status" value="1"/>
</dbReference>
<keyword evidence="8" id="KW-1185">Reference proteome</keyword>
<evidence type="ECO:0000256" key="5">
    <source>
        <dbReference type="SAM" id="MobiDB-lite"/>
    </source>
</evidence>
<dbReference type="InterPro" id="IPR001766">
    <property type="entry name" value="Fork_head_dom"/>
</dbReference>
<dbReference type="InterPro" id="IPR036388">
    <property type="entry name" value="WH-like_DNA-bd_sf"/>
</dbReference>
<organism evidence="7 8">
    <name type="scientific">Onchocerca volvulus</name>
    <dbReference type="NCBI Taxonomy" id="6282"/>
    <lineage>
        <taxon>Eukaryota</taxon>
        <taxon>Metazoa</taxon>
        <taxon>Ecdysozoa</taxon>
        <taxon>Nematoda</taxon>
        <taxon>Chromadorea</taxon>
        <taxon>Rhabditida</taxon>
        <taxon>Spirurina</taxon>
        <taxon>Spiruromorpha</taxon>
        <taxon>Filarioidea</taxon>
        <taxon>Onchocercidae</taxon>
        <taxon>Onchocerca</taxon>
    </lineage>
</organism>
<dbReference type="SUPFAM" id="SSF46785">
    <property type="entry name" value="Winged helix' DNA-binding domain"/>
    <property type="match status" value="1"/>
</dbReference>
<dbReference type="PANTHER" id="PTHR11829">
    <property type="entry name" value="FORKHEAD BOX PROTEIN"/>
    <property type="match status" value="1"/>
</dbReference>
<dbReference type="PROSITE" id="PS50039">
    <property type="entry name" value="FORK_HEAD_3"/>
    <property type="match status" value="1"/>
</dbReference>
<feature type="DNA-binding region" description="Fork-head" evidence="4">
    <location>
        <begin position="170"/>
        <end position="267"/>
    </location>
</feature>
<dbReference type="EnsemblMetazoa" id="OVOC7402.1">
    <property type="protein sequence ID" value="OVOC7402.1"/>
    <property type="gene ID" value="WBGene00244211"/>
</dbReference>
<dbReference type="OMA" id="DYPYQQT"/>
<dbReference type="GO" id="GO:0005634">
    <property type="term" value="C:nucleus"/>
    <property type="evidence" value="ECO:0007669"/>
    <property type="project" value="UniProtKB-SubCell"/>
</dbReference>
<dbReference type="Pfam" id="PF00250">
    <property type="entry name" value="Forkhead"/>
    <property type="match status" value="1"/>
</dbReference>
<dbReference type="GO" id="GO:0000978">
    <property type="term" value="F:RNA polymerase II cis-regulatory region sequence-specific DNA binding"/>
    <property type="evidence" value="ECO:0007669"/>
    <property type="project" value="EnsemblMetazoa"/>
</dbReference>
<dbReference type="PROSITE" id="PS00657">
    <property type="entry name" value="FORK_HEAD_1"/>
    <property type="match status" value="1"/>
</dbReference>
<dbReference type="AlphaFoldDB" id="A0A8R1TYU3"/>
<keyword evidence="2 4" id="KW-0238">DNA-binding</keyword>
<evidence type="ECO:0000256" key="3">
    <source>
        <dbReference type="ARBA" id="ARBA00023242"/>
    </source>
</evidence>
<evidence type="ECO:0000256" key="1">
    <source>
        <dbReference type="ARBA" id="ARBA00004123"/>
    </source>
</evidence>
<feature type="region of interest" description="Disordered" evidence="5">
    <location>
        <begin position="110"/>
        <end position="130"/>
    </location>
</feature>
<dbReference type="GO" id="GO:0061771">
    <property type="term" value="P:response to caloric restriction"/>
    <property type="evidence" value="ECO:0007669"/>
    <property type="project" value="EnsemblMetazoa"/>
</dbReference>
<name>A0A8R1TYU3_ONCVO</name>
<dbReference type="PRINTS" id="PR00053">
    <property type="entry name" value="FORKHEAD"/>
</dbReference>
<dbReference type="GO" id="GO:0045727">
    <property type="term" value="P:positive regulation of translation"/>
    <property type="evidence" value="ECO:0007669"/>
    <property type="project" value="EnsemblMetazoa"/>
</dbReference>
<sequence length="464" mass="50484">MNSMLNNATGLASASTFDSAALYQAQASTLTQGMTAQDYASVMPTYSTALSAYNQYPYPSSNNLANGTLPTYYTSNYMNPANQTYNSFGVASGISPLASTTNRVATNITNNASTSATTPGSSGSSAIAGSSSSLTQVSSNCRSSRVTFNEQTQQELAQMRTYNGKIGNAKPPFSYISLITMAIQRSESRMLTLSEIYQFIMDNYAYYRQNQQRSAGWQNSIRHSLSFNDCFVKVPRTPDKPGKGSFWTLHEDCGNMFENGCYLRRQKRFKINDGKPKNKKIKNGHGARTGQIKEEHDDDMDNKGVNTTTEICKVSSGSQKTQQPDTACSPPSEAETSTNTDRTAVGIATPQLIRTQQQVMQSVQLPASTSLTASTVSSQPTSVISAVGTVPMNPYAGQYSSFGLYSNGAMSAVPDLSQTTLPTLTSSAFRIGSLIDNYSMYNNMYATQPTNTLNDYPYQQTLYR</sequence>
<evidence type="ECO:0000256" key="4">
    <source>
        <dbReference type="PROSITE-ProRule" id="PRU00089"/>
    </source>
</evidence>
<dbReference type="InterPro" id="IPR030456">
    <property type="entry name" value="TF_fork_head_CS_2"/>
</dbReference>
<protein>
    <submittedName>
        <fullName evidence="7">Fork-head domain-containing protein</fullName>
    </submittedName>
</protein>
<dbReference type="GO" id="GO:0008340">
    <property type="term" value="P:determination of adult lifespan"/>
    <property type="evidence" value="ECO:0007669"/>
    <property type="project" value="EnsemblMetazoa"/>
</dbReference>
<dbReference type="GO" id="GO:0048598">
    <property type="term" value="P:embryonic morphogenesis"/>
    <property type="evidence" value="ECO:0007669"/>
    <property type="project" value="EnsemblMetazoa"/>
</dbReference>
<dbReference type="GO" id="GO:0045944">
    <property type="term" value="P:positive regulation of transcription by RNA polymerase II"/>
    <property type="evidence" value="ECO:0007669"/>
    <property type="project" value="EnsemblMetazoa"/>
</dbReference>
<dbReference type="GO" id="GO:0000981">
    <property type="term" value="F:DNA-binding transcription factor activity, RNA polymerase II-specific"/>
    <property type="evidence" value="ECO:0007669"/>
    <property type="project" value="EnsemblMetazoa"/>
</dbReference>
<evidence type="ECO:0000256" key="2">
    <source>
        <dbReference type="ARBA" id="ARBA00023125"/>
    </source>
</evidence>
<dbReference type="InterPro" id="IPR036390">
    <property type="entry name" value="WH_DNA-bd_sf"/>
</dbReference>
<feature type="compositionally biased region" description="Polar residues" evidence="5">
    <location>
        <begin position="304"/>
        <end position="326"/>
    </location>
</feature>
<dbReference type="PROSITE" id="PS00658">
    <property type="entry name" value="FORK_HEAD_2"/>
    <property type="match status" value="1"/>
</dbReference>
<feature type="domain" description="Fork-head" evidence="6">
    <location>
        <begin position="170"/>
        <end position="267"/>
    </location>
</feature>
<dbReference type="GO" id="GO:0016239">
    <property type="term" value="P:positive regulation of macroautophagy"/>
    <property type="evidence" value="ECO:0007669"/>
    <property type="project" value="EnsemblMetazoa"/>
</dbReference>
<accession>A0A8R1TYU3</accession>
<feature type="region of interest" description="Disordered" evidence="5">
    <location>
        <begin position="273"/>
        <end position="340"/>
    </location>
</feature>
<dbReference type="FunFam" id="1.10.10.10:FF:000042">
    <property type="entry name" value="hepatocyte nuclear factor 3-beta"/>
    <property type="match status" value="1"/>
</dbReference>
<dbReference type="InterPro" id="IPR050211">
    <property type="entry name" value="FOX_domain-containing"/>
</dbReference>
<reference evidence="7" key="2">
    <citation type="submission" date="2022-06" db="UniProtKB">
        <authorList>
            <consortium name="EnsemblMetazoa"/>
        </authorList>
    </citation>
    <scope>IDENTIFICATION</scope>
</reference>
<keyword evidence="3 4" id="KW-0539">Nucleus</keyword>
<evidence type="ECO:0000313" key="8">
    <source>
        <dbReference type="Proteomes" id="UP000024404"/>
    </source>
</evidence>
<reference evidence="8" key="1">
    <citation type="submission" date="2013-10" db="EMBL/GenBank/DDBJ databases">
        <title>Genome sequencing of Onchocerca volvulus.</title>
        <authorList>
            <person name="Cotton J."/>
            <person name="Tsai J."/>
            <person name="Stanley E."/>
            <person name="Tracey A."/>
            <person name="Holroyd N."/>
            <person name="Lustigman S."/>
            <person name="Berriman M."/>
        </authorList>
    </citation>
    <scope>NUCLEOTIDE SEQUENCE</scope>
</reference>
<comment type="subcellular location">
    <subcellularLocation>
        <location evidence="1 4">Nucleus</location>
    </subcellularLocation>
</comment>
<dbReference type="Gene3D" id="1.10.10.10">
    <property type="entry name" value="Winged helix-like DNA-binding domain superfamily/Winged helix DNA-binding domain"/>
    <property type="match status" value="1"/>
</dbReference>
<dbReference type="InterPro" id="IPR018122">
    <property type="entry name" value="TF_fork_head_CS_1"/>
</dbReference>
<dbReference type="GO" id="GO:0160094">
    <property type="term" value="P:nematode pharynx development"/>
    <property type="evidence" value="ECO:0007669"/>
    <property type="project" value="EnsemblMetazoa"/>
</dbReference>
<dbReference type="EMBL" id="CMVM020000193">
    <property type="status" value="NOT_ANNOTATED_CDS"/>
    <property type="molecule type" value="Genomic_DNA"/>
</dbReference>
<dbReference type="Proteomes" id="UP000024404">
    <property type="component" value="Unassembled WGS sequence"/>
</dbReference>